<reference evidence="1" key="1">
    <citation type="submission" date="2021-11" db="EMBL/GenBank/DDBJ databases">
        <title>Description of novel Flavobacterium species.</title>
        <authorList>
            <person name="Saticioglu I.B."/>
            <person name="Ay H."/>
            <person name="Altun S."/>
            <person name="Duman M."/>
        </authorList>
    </citation>
    <scope>NUCLEOTIDE SEQUENCE</scope>
    <source>
        <strain evidence="1">F-30</strain>
    </source>
</reference>
<name>A0ABS8MLC7_9FLAO</name>
<gene>
    <name evidence="1" type="ORF">LNP81_25135</name>
</gene>
<evidence type="ECO:0000313" key="1">
    <source>
        <dbReference type="EMBL" id="MCC9066287.1"/>
    </source>
</evidence>
<protein>
    <submittedName>
        <fullName evidence="1">Uncharacterized protein</fullName>
    </submittedName>
</protein>
<comment type="caution">
    <text evidence="1">The sequence shown here is derived from an EMBL/GenBank/DDBJ whole genome shotgun (WGS) entry which is preliminary data.</text>
</comment>
<dbReference type="RefSeq" id="WP_230040137.1">
    <property type="nucleotide sequence ID" value="NZ_JAJJMM010000001.1"/>
</dbReference>
<evidence type="ECO:0000313" key="2">
    <source>
        <dbReference type="Proteomes" id="UP001430679"/>
    </source>
</evidence>
<keyword evidence="2" id="KW-1185">Reference proteome</keyword>
<accession>A0ABS8MLC7</accession>
<proteinExistence type="predicted"/>
<sequence>MYTQEAIDVLKKRIGWSDLSSGLPFVLSDENLTAESGKKFNWYHSLVLVDNIYAAVPEVEMSEEDFNKYLSDIRNQAVLSVLTSILDTHENYVSTIDYSRTIIDRPTLFDDAIGYSLAIKMIEMFVSTTRTNFNERSAKMSYQSLKVELEGAKNDNGHFIAKGIVYKMEQSIKKAQKVIFPYKIVVNDANAW</sequence>
<organism evidence="1 2">
    <name type="scientific">Flavobacterium piscisymbiosum</name>
    <dbReference type="NCBI Taxonomy" id="2893753"/>
    <lineage>
        <taxon>Bacteria</taxon>
        <taxon>Pseudomonadati</taxon>
        <taxon>Bacteroidota</taxon>
        <taxon>Flavobacteriia</taxon>
        <taxon>Flavobacteriales</taxon>
        <taxon>Flavobacteriaceae</taxon>
        <taxon>Flavobacterium</taxon>
    </lineage>
</organism>
<dbReference type="EMBL" id="JAJJMM010000001">
    <property type="protein sequence ID" value="MCC9066287.1"/>
    <property type="molecule type" value="Genomic_DNA"/>
</dbReference>
<dbReference type="Proteomes" id="UP001430679">
    <property type="component" value="Unassembled WGS sequence"/>
</dbReference>